<keyword evidence="1" id="KW-0732">Signal</keyword>
<protein>
    <submittedName>
        <fullName evidence="2">YtxH domain-containing protein</fullName>
    </submittedName>
</protein>
<evidence type="ECO:0000313" key="3">
    <source>
        <dbReference type="Proteomes" id="UP001529255"/>
    </source>
</evidence>
<sequence length="148" mass="16213">MSKFLNTLVIGAASGAAAAYFFTTEKGKAVKARIDEEIASFKEDPKAYQNQVVEKANDYKDLAVDTFQDYKTKFENGDITADDLTKAVQEKTAQVAEFAKDSFELIKEKTAQVTPEQADVEAKTQAMVDDIVIDIKDISEAAAESEAN</sequence>
<proteinExistence type="predicted"/>
<reference evidence="2 3" key="1">
    <citation type="submission" date="2023-06" db="EMBL/GenBank/DDBJ databases">
        <title>A potential novel species of Streptococcus isolated from human milk sample.</title>
        <authorList>
            <person name="Nguyen H.V."/>
            <person name="Trinh A.T.V."/>
            <person name="Hoang A.T.L."/>
            <person name="Bui L.N.H."/>
            <person name="Tran Q.T.L."/>
            <person name="Trinh T."/>
        </authorList>
    </citation>
    <scope>NUCLEOTIDE SEQUENCE [LARGE SCALE GENOMIC DNA]</scope>
    <source>
        <strain evidence="2 3">VTCC 12812</strain>
    </source>
</reference>
<dbReference type="InterPro" id="IPR024623">
    <property type="entry name" value="YtxH"/>
</dbReference>
<evidence type="ECO:0000256" key="1">
    <source>
        <dbReference type="SAM" id="SignalP"/>
    </source>
</evidence>
<comment type="caution">
    <text evidence="2">The sequence shown here is derived from an EMBL/GenBank/DDBJ whole genome shotgun (WGS) entry which is preliminary data.</text>
</comment>
<feature type="signal peptide" evidence="1">
    <location>
        <begin position="1"/>
        <end position="18"/>
    </location>
</feature>
<organism evidence="2 3">
    <name type="scientific">Streptococcus raffinosi</name>
    <dbReference type="NCBI Taxonomy" id="3053355"/>
    <lineage>
        <taxon>Bacteria</taxon>
        <taxon>Bacillati</taxon>
        <taxon>Bacillota</taxon>
        <taxon>Bacilli</taxon>
        <taxon>Lactobacillales</taxon>
        <taxon>Streptococcaceae</taxon>
        <taxon>Streptococcus</taxon>
    </lineage>
</organism>
<feature type="chain" id="PRO_5046627116" evidence="1">
    <location>
        <begin position="19"/>
        <end position="148"/>
    </location>
</feature>
<evidence type="ECO:0000313" key="2">
    <source>
        <dbReference type="EMBL" id="MDL5043453.1"/>
    </source>
</evidence>
<keyword evidence="3" id="KW-1185">Reference proteome</keyword>
<gene>
    <name evidence="2" type="ORF">QRD39_04925</name>
</gene>
<dbReference type="Proteomes" id="UP001529255">
    <property type="component" value="Unassembled WGS sequence"/>
</dbReference>
<dbReference type="RefSeq" id="WP_060934189.1">
    <property type="nucleotide sequence ID" value="NZ_JASUZV010000005.1"/>
</dbReference>
<accession>A0ABT7LV32</accession>
<dbReference type="Pfam" id="PF12732">
    <property type="entry name" value="YtxH"/>
    <property type="match status" value="1"/>
</dbReference>
<name>A0ABT7LV32_9STRE</name>
<dbReference type="EMBL" id="JASUZV010000005">
    <property type="protein sequence ID" value="MDL5043453.1"/>
    <property type="molecule type" value="Genomic_DNA"/>
</dbReference>